<evidence type="ECO:0000313" key="1">
    <source>
        <dbReference type="EMBL" id="MCA0152596.1"/>
    </source>
</evidence>
<proteinExistence type="predicted"/>
<sequence>MKFYKYILIILAVFSIKLIQAQQEPNYMLYRYTMNVINPANAGADESDHLTTNYRKQWVNIEGAPETQSFFYSRKMNDKIGLGLSLVSDKVFVESQTSFNIDFSYNLQLSRWLNLYLGLKAGGSTYDVDKGGLDNYGVQDDPVLGNIDSGFRPNFGAGAYLVHHKYYISLSVPRILSSKRIDEEEGRITQATQEAHIYLSGGYNFTISDNTEFRPSTMIRYVGGSPISVDLTGAFRFNDRFEVGVAYRTDAAFGGLLMVNALDWLDVGYAYESSTRSEITDNSSGIHELFLRFKFKSRE</sequence>
<dbReference type="RefSeq" id="WP_224477521.1">
    <property type="nucleotide sequence ID" value="NZ_JAIUJS010000002.1"/>
</dbReference>
<accession>A0ABS7XY75</accession>
<protein>
    <submittedName>
        <fullName evidence="1">Type IX secretion system membrane protein PorP/SprF</fullName>
    </submittedName>
</protein>
<keyword evidence="2" id="KW-1185">Reference proteome</keyword>
<organism evidence="1 2">
    <name type="scientific">Winogradskyella vincentii</name>
    <dbReference type="NCBI Taxonomy" id="2877122"/>
    <lineage>
        <taxon>Bacteria</taxon>
        <taxon>Pseudomonadati</taxon>
        <taxon>Bacteroidota</taxon>
        <taxon>Flavobacteriia</taxon>
        <taxon>Flavobacteriales</taxon>
        <taxon>Flavobacteriaceae</taxon>
        <taxon>Winogradskyella</taxon>
    </lineage>
</organism>
<dbReference type="Proteomes" id="UP001198402">
    <property type="component" value="Unassembled WGS sequence"/>
</dbReference>
<dbReference type="Pfam" id="PF11751">
    <property type="entry name" value="PorP_SprF"/>
    <property type="match status" value="1"/>
</dbReference>
<dbReference type="InterPro" id="IPR019861">
    <property type="entry name" value="PorP/SprF_Bacteroidetes"/>
</dbReference>
<dbReference type="NCBIfam" id="TIGR03519">
    <property type="entry name" value="T9SS_PorP_fam"/>
    <property type="match status" value="1"/>
</dbReference>
<dbReference type="EMBL" id="JAIUJS010000002">
    <property type="protein sequence ID" value="MCA0152596.1"/>
    <property type="molecule type" value="Genomic_DNA"/>
</dbReference>
<reference evidence="2" key="1">
    <citation type="submission" date="2023-07" db="EMBL/GenBank/DDBJ databases">
        <authorList>
            <person name="Yue Y."/>
        </authorList>
    </citation>
    <scope>NUCLEOTIDE SEQUENCE [LARGE SCALE GENOMIC DNA]</scope>
    <source>
        <strain evidence="2">2Y89</strain>
    </source>
</reference>
<comment type="caution">
    <text evidence="1">The sequence shown here is derived from an EMBL/GenBank/DDBJ whole genome shotgun (WGS) entry which is preliminary data.</text>
</comment>
<evidence type="ECO:0000313" key="2">
    <source>
        <dbReference type="Proteomes" id="UP001198402"/>
    </source>
</evidence>
<name>A0ABS7XY75_9FLAO</name>
<gene>
    <name evidence="1" type="ORF">LBV24_05165</name>
</gene>